<feature type="region of interest" description="Disordered" evidence="1">
    <location>
        <begin position="821"/>
        <end position="848"/>
    </location>
</feature>
<feature type="compositionally biased region" description="Low complexity" evidence="1">
    <location>
        <begin position="978"/>
        <end position="995"/>
    </location>
</feature>
<feature type="compositionally biased region" description="Basic and acidic residues" evidence="1">
    <location>
        <begin position="821"/>
        <end position="834"/>
    </location>
</feature>
<dbReference type="InterPro" id="IPR000219">
    <property type="entry name" value="DH_dom"/>
</dbReference>
<comment type="caution">
    <text evidence="3">The sequence shown here is derived from an EMBL/GenBank/DDBJ whole genome shotgun (WGS) entry which is preliminary data.</text>
</comment>
<feature type="compositionally biased region" description="Basic residues" evidence="1">
    <location>
        <begin position="1075"/>
        <end position="1086"/>
    </location>
</feature>
<feature type="compositionally biased region" description="Polar residues" evidence="1">
    <location>
        <begin position="42"/>
        <end position="52"/>
    </location>
</feature>
<feature type="compositionally biased region" description="Polar residues" evidence="1">
    <location>
        <begin position="71"/>
        <end position="83"/>
    </location>
</feature>
<sequence>MSSRNYAAGASVTHGTSPTSMESPRRFTISGFLPLPPITASPMCTPTPSLSPENPLAAESLSFKSLEEYTTAPSSPSSVPQRISTTPTWISTPPTPPPRTARRSPTCLTRPSSPLSPSASFPASTSPHETGYLLKRCASVPSMSERSRADTHLLPKRPHSRDSYHALGAIASPLNATFVTPSADAPKRGRGLKPIFHIPLEICTDTDDASPRLTESPERMNDDSVEGSSTDNDSDDTWHSEKAKDDIRKYHALRELLETEVGYLLDLRALVTVYLRILPTLICRTPVPTPFSRASSSFTSSPWINSHSHLHGSLPSSSTTLSDSSAPQSINSTTKSAPRYLFTNQEVEALTRNAEEVLQLHEHFVRELRIEMAPLGFEMPAHERLEESQLYQKRQKKALQNTDAAIRAVSTKFATESFCTGHPEALDLVRRVQSQHPLEWDAFEQRCSSLVYELELSPASTPENPDPAVASEEPDTPLSPGGLTKDRSRAASLSSIEGAVRTLRSRASNLSPRDLVAFPTESPRKDKSGPRLALLDYMIKPVQRICKYPLILDQLKTGKPQGALPSAHLRSDVDVVVESATQAMRHVASSVDEARHRQDVAIQSALIASRITFSSPAIAQMSSLYPAFQGLTPSFLSSLGTCLLAGSLDVIHTHAVRPSTSNITAKYLGAFLYLGGYLILVKVSKGKVYEPKHWFCLADFDICDIGEDDAMLPCSIGLSSKDHRFDLAAACQREKDAWLSSIQESRKHKASWINEPTSSLRFDRKGEFIPSPSDDGLPELAKALPTIKSIPELISNSEYPELTESLFTAFGAEIKQRRSLMHDSPWKPDPDPPSRHSSTTSVKAIFSPMPPDSETIIIRRASASARLRVDQGLQDVISQPCVTARSYAGIQDEELFQAPKSTRAGFVRSQSGLSMANMAKSRLTRHESVRVLRRKSLMESSDVGSSKKASSTGQSLTSRRQSRNLSFTALSDADHRTSLPSPSSFSSSGLSTPTLQTPGPSPKNPVHTPTAPGPVSAILRPSHPTPEVRSPMKTPRSLVSNVKGLFQSRSSSAVALSSPTQGPDTKIRTPSSIRRWARGTLHRRSRSAPSVPKEPVTLPDMQKLPALDFGAPISLSRTSDTIFDSQLPQSLHSNNPSRRKSLLSTSPFYQHTVDTDSDHGPTKHMTFLRRLKA</sequence>
<organism evidence="3 4">
    <name type="scientific">Hypsizygus marmoreus</name>
    <name type="common">White beech mushroom</name>
    <name type="synonym">Agaricus marmoreus</name>
    <dbReference type="NCBI Taxonomy" id="39966"/>
    <lineage>
        <taxon>Eukaryota</taxon>
        <taxon>Fungi</taxon>
        <taxon>Dikarya</taxon>
        <taxon>Basidiomycota</taxon>
        <taxon>Agaricomycotina</taxon>
        <taxon>Agaricomycetes</taxon>
        <taxon>Agaricomycetidae</taxon>
        <taxon>Agaricales</taxon>
        <taxon>Tricholomatineae</taxon>
        <taxon>Lyophyllaceae</taxon>
        <taxon>Hypsizygus</taxon>
    </lineage>
</organism>
<feature type="compositionally biased region" description="Low complexity" evidence="1">
    <location>
        <begin position="312"/>
        <end position="325"/>
    </location>
</feature>
<feature type="region of interest" description="Disordered" evidence="1">
    <location>
        <begin position="312"/>
        <end position="333"/>
    </location>
</feature>
<accession>A0A369JVM0</accession>
<dbReference type="InterPro" id="IPR035899">
    <property type="entry name" value="DBL_dom_sf"/>
</dbReference>
<feature type="region of interest" description="Disordered" evidence="1">
    <location>
        <begin position="932"/>
        <end position="1036"/>
    </location>
</feature>
<feature type="compositionally biased region" description="Polar residues" evidence="1">
    <location>
        <begin position="13"/>
        <end position="22"/>
    </location>
</feature>
<gene>
    <name evidence="3" type="ORF">Hypma_010025</name>
</gene>
<feature type="domain" description="DH" evidence="2">
    <location>
        <begin position="248"/>
        <end position="594"/>
    </location>
</feature>
<dbReference type="Proteomes" id="UP000076154">
    <property type="component" value="Unassembled WGS sequence"/>
</dbReference>
<evidence type="ECO:0000313" key="3">
    <source>
        <dbReference type="EMBL" id="RDB22756.1"/>
    </source>
</evidence>
<feature type="region of interest" description="Disordered" evidence="1">
    <location>
        <begin position="1050"/>
        <end position="1099"/>
    </location>
</feature>
<feature type="compositionally biased region" description="Low complexity" evidence="1">
    <location>
        <begin position="103"/>
        <end position="127"/>
    </location>
</feature>
<dbReference type="PANTHER" id="PTHR45818">
    <property type="entry name" value="PROTEIN VAV"/>
    <property type="match status" value="1"/>
</dbReference>
<dbReference type="STRING" id="39966.A0A369JVM0"/>
<feature type="region of interest" description="Disordered" evidence="1">
    <location>
        <begin position="1"/>
        <end position="127"/>
    </location>
</feature>
<keyword evidence="4" id="KW-1185">Reference proteome</keyword>
<dbReference type="EMBL" id="LUEZ02000049">
    <property type="protein sequence ID" value="RDB22756.1"/>
    <property type="molecule type" value="Genomic_DNA"/>
</dbReference>
<feature type="region of interest" description="Disordered" evidence="1">
    <location>
        <begin position="206"/>
        <end position="242"/>
    </location>
</feature>
<feature type="compositionally biased region" description="Polar residues" evidence="1">
    <location>
        <begin position="1059"/>
        <end position="1072"/>
    </location>
</feature>
<dbReference type="SUPFAM" id="SSF48065">
    <property type="entry name" value="DBL homology domain (DH-domain)"/>
    <property type="match status" value="1"/>
</dbReference>
<dbReference type="GO" id="GO:0005085">
    <property type="term" value="F:guanyl-nucleotide exchange factor activity"/>
    <property type="evidence" value="ECO:0007669"/>
    <property type="project" value="InterPro"/>
</dbReference>
<protein>
    <recommendedName>
        <fullName evidence="2">DH domain-containing protein</fullName>
    </recommendedName>
</protein>
<dbReference type="InParanoid" id="A0A369JVM0"/>
<reference evidence="3" key="1">
    <citation type="submission" date="2018-04" db="EMBL/GenBank/DDBJ databases">
        <title>Whole genome sequencing of Hypsizygus marmoreus.</title>
        <authorList>
            <person name="Choi I.-G."/>
            <person name="Min B."/>
            <person name="Kim J.-G."/>
            <person name="Kim S."/>
            <person name="Oh Y.-L."/>
            <person name="Kong W.-S."/>
            <person name="Park H."/>
            <person name="Jeong J."/>
            <person name="Song E.-S."/>
        </authorList>
    </citation>
    <scope>NUCLEOTIDE SEQUENCE [LARGE SCALE GENOMIC DNA]</scope>
    <source>
        <strain evidence="3">51987-8</strain>
    </source>
</reference>
<evidence type="ECO:0000256" key="1">
    <source>
        <dbReference type="SAM" id="MobiDB-lite"/>
    </source>
</evidence>
<dbReference type="OrthoDB" id="1716625at2759"/>
<feature type="region of interest" description="Disordered" evidence="1">
    <location>
        <begin position="457"/>
        <end position="491"/>
    </location>
</feature>
<dbReference type="Gene3D" id="1.20.900.10">
    <property type="entry name" value="Dbl homology (DH) domain"/>
    <property type="match status" value="1"/>
</dbReference>
<evidence type="ECO:0000313" key="4">
    <source>
        <dbReference type="Proteomes" id="UP000076154"/>
    </source>
</evidence>
<dbReference type="SUPFAM" id="SSF50729">
    <property type="entry name" value="PH domain-like"/>
    <property type="match status" value="1"/>
</dbReference>
<dbReference type="PROSITE" id="PS50010">
    <property type="entry name" value="DH_2"/>
    <property type="match status" value="1"/>
</dbReference>
<evidence type="ECO:0000259" key="2">
    <source>
        <dbReference type="PROSITE" id="PS50010"/>
    </source>
</evidence>
<feature type="compositionally biased region" description="Polar residues" evidence="1">
    <location>
        <begin position="952"/>
        <end position="969"/>
    </location>
</feature>
<dbReference type="GO" id="GO:0005737">
    <property type="term" value="C:cytoplasm"/>
    <property type="evidence" value="ECO:0007669"/>
    <property type="project" value="TreeGrafter"/>
</dbReference>
<name>A0A369JVM0_HYPMA</name>
<dbReference type="AlphaFoldDB" id="A0A369JVM0"/>
<proteinExistence type="predicted"/>
<dbReference type="PANTHER" id="PTHR45818:SF3">
    <property type="entry name" value="PROTEIN VAV"/>
    <property type="match status" value="1"/>
</dbReference>
<feature type="compositionally biased region" description="Low complexity" evidence="1">
    <location>
        <begin position="940"/>
        <end position="951"/>
    </location>
</feature>